<gene>
    <name evidence="1" type="ORF">7F13_9</name>
</gene>
<proteinExistence type="predicted"/>
<accession>A0A2H4JHJ4</accession>
<name>A0A2H4JHJ4_9CAUD</name>
<reference evidence="1" key="1">
    <citation type="submission" date="2017-06" db="EMBL/GenBank/DDBJ databases">
        <title>Novel phages from South African skin metaviromes.</title>
        <authorList>
            <person name="van Zyl L.J."/>
            <person name="Abrahams Y."/>
            <person name="Stander E.A."/>
            <person name="Kirby B.M."/>
            <person name="Clavaud C."/>
            <person name="Farcet C."/>
            <person name="Breton L."/>
            <person name="Trindade M.I."/>
        </authorList>
    </citation>
    <scope>NUCLEOTIDE SEQUENCE</scope>
</reference>
<dbReference type="EMBL" id="MF417958">
    <property type="protein sequence ID" value="ASN72548.1"/>
    <property type="molecule type" value="Genomic_DNA"/>
</dbReference>
<evidence type="ECO:0000313" key="1">
    <source>
        <dbReference type="EMBL" id="ASN72548.1"/>
    </source>
</evidence>
<sequence>MDNIWKEFAKEYMPEDKFERVCEEIKNSKNVVDVNHEFSLNSFLNVIYSKENKKVGMRITSGYQNAFDVCYKNKKPIINEKEFERIDLIFDNKLSIENFIETAQILLKAYDEITKESD</sequence>
<organism evidence="1">
    <name type="scientific">uncultured Caudovirales phage</name>
    <dbReference type="NCBI Taxonomy" id="2100421"/>
    <lineage>
        <taxon>Viruses</taxon>
        <taxon>Duplodnaviria</taxon>
        <taxon>Heunggongvirae</taxon>
        <taxon>Uroviricota</taxon>
        <taxon>Caudoviricetes</taxon>
        <taxon>Peduoviridae</taxon>
        <taxon>Maltschvirus</taxon>
        <taxon>Maltschvirus maltsch</taxon>
    </lineage>
</organism>
<protein>
    <submittedName>
        <fullName evidence="1">Uncharacterized protein</fullName>
    </submittedName>
</protein>